<dbReference type="Pfam" id="PF01551">
    <property type="entry name" value="Peptidase_M23"/>
    <property type="match status" value="1"/>
</dbReference>
<evidence type="ECO:0000313" key="3">
    <source>
        <dbReference type="Proteomes" id="UP001234602"/>
    </source>
</evidence>
<dbReference type="EMBL" id="JAUCEY010000007">
    <property type="protein sequence ID" value="MDM5451046.1"/>
    <property type="molecule type" value="Genomic_DNA"/>
</dbReference>
<dbReference type="EC" id="3.4.24.-" evidence="2"/>
<dbReference type="Gene3D" id="2.70.70.10">
    <property type="entry name" value="Glucose Permease (Domain IIA)"/>
    <property type="match status" value="1"/>
</dbReference>
<proteinExistence type="predicted"/>
<evidence type="ECO:0000259" key="1">
    <source>
        <dbReference type="Pfam" id="PF01551"/>
    </source>
</evidence>
<dbReference type="InterPro" id="IPR016047">
    <property type="entry name" value="M23ase_b-sheet_dom"/>
</dbReference>
<dbReference type="SUPFAM" id="SSF51261">
    <property type="entry name" value="Duplicated hybrid motif"/>
    <property type="match status" value="1"/>
</dbReference>
<dbReference type="RefSeq" id="WP_289319256.1">
    <property type="nucleotide sequence ID" value="NZ_JAUCEY010000007.1"/>
</dbReference>
<protein>
    <submittedName>
        <fullName evidence="2">M23 family metallopeptidase</fullName>
        <ecNumber evidence="2">3.4.24.-</ecNumber>
    </submittedName>
</protein>
<dbReference type="PANTHER" id="PTHR21666">
    <property type="entry name" value="PEPTIDASE-RELATED"/>
    <property type="match status" value="1"/>
</dbReference>
<accession>A0AAW7IHF7</accession>
<keyword evidence="2" id="KW-0378">Hydrolase</keyword>
<sequence>MAKKQGWDSYGDTNYVDNVLRYLSDGVGGSAGPVNSFGFVKPIIGSITSNFGYRIHPITGVPKLHAGTDFSCGHKPVPIYAAKVGKVITAGWQDPNNHSEGYGQRVIIKHSDGLESIYAHLSKFSVQTGQKVSQGQQVGNCGTTGSSTGMHLHFELVVNGQKKDAEPYLN</sequence>
<dbReference type="InterPro" id="IPR011055">
    <property type="entry name" value="Dup_hybrid_motif"/>
</dbReference>
<dbReference type="PANTHER" id="PTHR21666:SF270">
    <property type="entry name" value="MUREIN HYDROLASE ACTIVATOR ENVC"/>
    <property type="match status" value="1"/>
</dbReference>
<gene>
    <name evidence="2" type="ORF">QUF89_02135</name>
</gene>
<dbReference type="InterPro" id="IPR050570">
    <property type="entry name" value="Cell_wall_metabolism_enzyme"/>
</dbReference>
<evidence type="ECO:0000313" key="2">
    <source>
        <dbReference type="EMBL" id="MDM5451046.1"/>
    </source>
</evidence>
<name>A0AAW7IHF7_9BACI</name>
<feature type="domain" description="M23ase beta-sheet core" evidence="1">
    <location>
        <begin position="64"/>
        <end position="164"/>
    </location>
</feature>
<dbReference type="Proteomes" id="UP001234602">
    <property type="component" value="Unassembled WGS sequence"/>
</dbReference>
<organism evidence="2 3">
    <name type="scientific">Peribacillus simplex</name>
    <dbReference type="NCBI Taxonomy" id="1478"/>
    <lineage>
        <taxon>Bacteria</taxon>
        <taxon>Bacillati</taxon>
        <taxon>Bacillota</taxon>
        <taxon>Bacilli</taxon>
        <taxon>Bacillales</taxon>
        <taxon>Bacillaceae</taxon>
        <taxon>Peribacillus</taxon>
    </lineage>
</organism>
<dbReference type="GO" id="GO:0004222">
    <property type="term" value="F:metalloendopeptidase activity"/>
    <property type="evidence" value="ECO:0007669"/>
    <property type="project" value="TreeGrafter"/>
</dbReference>
<reference evidence="2" key="1">
    <citation type="submission" date="2023-06" db="EMBL/GenBank/DDBJ databases">
        <title>Comparative genomics of Bacillaceae isolates and their secondary metabolite potential.</title>
        <authorList>
            <person name="Song L."/>
            <person name="Nielsen L.J."/>
            <person name="Mohite O."/>
            <person name="Xu X."/>
            <person name="Weber T."/>
            <person name="Kovacs A.T."/>
        </authorList>
    </citation>
    <scope>NUCLEOTIDE SEQUENCE</scope>
    <source>
        <strain evidence="2">D8_B_37</strain>
    </source>
</reference>
<comment type="caution">
    <text evidence="2">The sequence shown here is derived from an EMBL/GenBank/DDBJ whole genome shotgun (WGS) entry which is preliminary data.</text>
</comment>
<dbReference type="CDD" id="cd12797">
    <property type="entry name" value="M23_peptidase"/>
    <property type="match status" value="1"/>
</dbReference>
<dbReference type="AlphaFoldDB" id="A0AAW7IHF7"/>